<reference evidence="1" key="1">
    <citation type="submission" date="2020-05" db="EMBL/GenBank/DDBJ databases">
        <title>Large-scale comparative analyses of tick genomes elucidate their genetic diversity and vector capacities.</title>
        <authorList>
            <person name="Jia N."/>
            <person name="Wang J."/>
            <person name="Shi W."/>
            <person name="Du L."/>
            <person name="Sun Y."/>
            <person name="Zhan W."/>
            <person name="Jiang J."/>
            <person name="Wang Q."/>
            <person name="Zhang B."/>
            <person name="Ji P."/>
            <person name="Sakyi L.B."/>
            <person name="Cui X."/>
            <person name="Yuan T."/>
            <person name="Jiang B."/>
            <person name="Yang W."/>
            <person name="Lam T.T.-Y."/>
            <person name="Chang Q."/>
            <person name="Ding S."/>
            <person name="Wang X."/>
            <person name="Zhu J."/>
            <person name="Ruan X."/>
            <person name="Zhao L."/>
            <person name="Wei J."/>
            <person name="Que T."/>
            <person name="Du C."/>
            <person name="Cheng J."/>
            <person name="Dai P."/>
            <person name="Han X."/>
            <person name="Huang E."/>
            <person name="Gao Y."/>
            <person name="Liu J."/>
            <person name="Shao H."/>
            <person name="Ye R."/>
            <person name="Li L."/>
            <person name="Wei W."/>
            <person name="Wang X."/>
            <person name="Wang C."/>
            <person name="Yang T."/>
            <person name="Huo Q."/>
            <person name="Li W."/>
            <person name="Guo W."/>
            <person name="Chen H."/>
            <person name="Zhou L."/>
            <person name="Ni X."/>
            <person name="Tian J."/>
            <person name="Zhou Y."/>
            <person name="Sheng Y."/>
            <person name="Liu T."/>
            <person name="Pan Y."/>
            <person name="Xia L."/>
            <person name="Li J."/>
            <person name="Zhao F."/>
            <person name="Cao W."/>
        </authorList>
    </citation>
    <scope>NUCLEOTIDE SEQUENCE</scope>
    <source>
        <strain evidence="1">Hyas-2018</strain>
    </source>
</reference>
<accession>A0ACB7SCE2</accession>
<dbReference type="EMBL" id="CM023484">
    <property type="protein sequence ID" value="KAH6931752.1"/>
    <property type="molecule type" value="Genomic_DNA"/>
</dbReference>
<gene>
    <name evidence="1" type="ORF">HPB50_000239</name>
</gene>
<protein>
    <submittedName>
        <fullName evidence="1">Uncharacterized protein</fullName>
    </submittedName>
</protein>
<sequence>MASEKNDANPMDSESSAGPDGVHRVCRICYQGTTEERGQLVAPCACKGSIGFTHKSCLERWLRQRNTDQCNVCLGRLNIRRKPAPLYKFFRAPEHRTDVMRMAVNMLSCIGDMLVLGLAWTYAVKVLGNQGWFTYTVIVLVLLFQSIFWLAVEAIRAWTCWEPVRRWREKNASVELLLDERAAIVVELPEPKSKPEGFIGTDRGTTSATPFRSAPASPLRPAKSLPAILRSTKDDETREPLSLLTPATPIVHTEDGENPDEYKTQRNTL</sequence>
<name>A0ACB7SCE2_HYAAI</name>
<proteinExistence type="predicted"/>
<comment type="caution">
    <text evidence="1">The sequence shown here is derived from an EMBL/GenBank/DDBJ whole genome shotgun (WGS) entry which is preliminary data.</text>
</comment>
<evidence type="ECO:0000313" key="2">
    <source>
        <dbReference type="Proteomes" id="UP000821845"/>
    </source>
</evidence>
<keyword evidence="2" id="KW-1185">Reference proteome</keyword>
<dbReference type="Proteomes" id="UP000821845">
    <property type="component" value="Chromosome 4"/>
</dbReference>
<evidence type="ECO:0000313" key="1">
    <source>
        <dbReference type="EMBL" id="KAH6931752.1"/>
    </source>
</evidence>
<organism evidence="1 2">
    <name type="scientific">Hyalomma asiaticum</name>
    <name type="common">Tick</name>
    <dbReference type="NCBI Taxonomy" id="266040"/>
    <lineage>
        <taxon>Eukaryota</taxon>
        <taxon>Metazoa</taxon>
        <taxon>Ecdysozoa</taxon>
        <taxon>Arthropoda</taxon>
        <taxon>Chelicerata</taxon>
        <taxon>Arachnida</taxon>
        <taxon>Acari</taxon>
        <taxon>Parasitiformes</taxon>
        <taxon>Ixodida</taxon>
        <taxon>Ixodoidea</taxon>
        <taxon>Ixodidae</taxon>
        <taxon>Hyalomminae</taxon>
        <taxon>Hyalomma</taxon>
    </lineage>
</organism>